<keyword evidence="4" id="KW-1185">Reference proteome</keyword>
<reference evidence="3 4" key="1">
    <citation type="journal article" date="2019" name="ACS Chem. Biol.">
        <title>Identification and Mobilization of a Cryptic Antibiotic Biosynthesis Gene Locus from a Human-Pathogenic Nocardia Isolate.</title>
        <authorList>
            <person name="Herisse M."/>
            <person name="Ishida K."/>
            <person name="Porter J.L."/>
            <person name="Howden B."/>
            <person name="Hertweck C."/>
            <person name="Stinear T.P."/>
            <person name="Pidot S.J."/>
        </authorList>
    </citation>
    <scope>NUCLEOTIDE SEQUENCE [LARGE SCALE GENOMIC DNA]</scope>
    <source>
        <strain evidence="3 4">AUSMDU00012717</strain>
    </source>
</reference>
<dbReference type="EMBL" id="CP046172">
    <property type="protein sequence ID" value="QIS16921.1"/>
    <property type="molecule type" value="Genomic_DNA"/>
</dbReference>
<sequence>MRGQFDPRHAEPFGGHATARGQHIGDHEFRQHGAEIGQDLGRNMRRPFVNASARVGVVLVRARRQTLQPAHRDARRLGLSEPARTGEQHRFVARGQEAQAQRDRGEGVPGIGTRDDGYSHPLSVPHPLSARSDRYAETSPAFHLHRLRSRPMHAELGVPMRISTIDELFALLADCADTWDMPDRSGDPVDILDHDLQCAELLRQWHPDDAELQVAGLVHDIGHKLAPGDDAGHGRNGAAAVHALLGARVARLVELHVVAKRYLAATDIAHTLSPSSRRTLIAQGGPMDPVEAEKFRADPDFAAAVALRRADDAGKAVGLAVTPLESWRPVVERVAAQAIQPAK</sequence>
<feature type="region of interest" description="Disordered" evidence="1">
    <location>
        <begin position="80"/>
        <end position="120"/>
    </location>
</feature>
<evidence type="ECO:0000313" key="3">
    <source>
        <dbReference type="EMBL" id="QIS16921.1"/>
    </source>
</evidence>
<evidence type="ECO:0000259" key="2">
    <source>
        <dbReference type="Pfam" id="PF01966"/>
    </source>
</evidence>
<proteinExistence type="predicted"/>
<dbReference type="PANTHER" id="PTHR40202">
    <property type="match status" value="1"/>
</dbReference>
<dbReference type="AlphaFoldDB" id="A0A6G9YUZ0"/>
<dbReference type="KEGG" id="nah:F5544_30290"/>
<evidence type="ECO:0000313" key="4">
    <source>
        <dbReference type="Proteomes" id="UP000503540"/>
    </source>
</evidence>
<dbReference type="InterPro" id="IPR052567">
    <property type="entry name" value="OP_Dioxygenase"/>
</dbReference>
<dbReference type="Pfam" id="PF01966">
    <property type="entry name" value="HD"/>
    <property type="match status" value="1"/>
</dbReference>
<gene>
    <name evidence="3" type="ORF">F5544_30290</name>
</gene>
<feature type="compositionally biased region" description="Basic and acidic residues" evidence="1">
    <location>
        <begin position="1"/>
        <end position="11"/>
    </location>
</feature>
<dbReference type="InterPro" id="IPR006674">
    <property type="entry name" value="HD_domain"/>
</dbReference>
<organism evidence="3 4">
    <name type="scientific">Nocardia arthritidis</name>
    <dbReference type="NCBI Taxonomy" id="228602"/>
    <lineage>
        <taxon>Bacteria</taxon>
        <taxon>Bacillati</taxon>
        <taxon>Actinomycetota</taxon>
        <taxon>Actinomycetes</taxon>
        <taxon>Mycobacteriales</taxon>
        <taxon>Nocardiaceae</taxon>
        <taxon>Nocardia</taxon>
    </lineage>
</organism>
<dbReference type="Proteomes" id="UP000503540">
    <property type="component" value="Chromosome"/>
</dbReference>
<evidence type="ECO:0000256" key="1">
    <source>
        <dbReference type="SAM" id="MobiDB-lite"/>
    </source>
</evidence>
<dbReference type="SUPFAM" id="SSF109604">
    <property type="entry name" value="HD-domain/PDEase-like"/>
    <property type="match status" value="1"/>
</dbReference>
<dbReference type="Gene3D" id="1.10.3210.10">
    <property type="entry name" value="Hypothetical protein af1432"/>
    <property type="match status" value="1"/>
</dbReference>
<feature type="region of interest" description="Disordered" evidence="1">
    <location>
        <begin position="1"/>
        <end position="20"/>
    </location>
</feature>
<dbReference type="PANTHER" id="PTHR40202:SF1">
    <property type="entry name" value="HD DOMAIN-CONTAINING PROTEIN"/>
    <property type="match status" value="1"/>
</dbReference>
<accession>A0A6G9YUZ0</accession>
<protein>
    <submittedName>
        <fullName evidence="3">HD domain-containing protein</fullName>
    </submittedName>
</protein>
<feature type="compositionally biased region" description="Basic and acidic residues" evidence="1">
    <location>
        <begin position="80"/>
        <end position="90"/>
    </location>
</feature>
<name>A0A6G9YUZ0_9NOCA</name>
<feature type="domain" description="HD" evidence="2">
    <location>
        <begin position="192"/>
        <end position="260"/>
    </location>
</feature>